<feature type="transmembrane region" description="Helical" evidence="2">
    <location>
        <begin position="938"/>
        <end position="956"/>
    </location>
</feature>
<evidence type="ECO:0000313" key="4">
    <source>
        <dbReference type="Proteomes" id="UP000063229"/>
    </source>
</evidence>
<protein>
    <recommendedName>
        <fullName evidence="5">Type III effector HrpK</fullName>
    </recommendedName>
</protein>
<dbReference type="Pfam" id="PF16937">
    <property type="entry name" value="T3SS_HrpK1"/>
    <property type="match status" value="1"/>
</dbReference>
<keyword evidence="2" id="KW-0812">Transmembrane</keyword>
<evidence type="ECO:0000256" key="2">
    <source>
        <dbReference type="SAM" id="Phobius"/>
    </source>
</evidence>
<evidence type="ECO:0008006" key="5">
    <source>
        <dbReference type="Google" id="ProtNLM"/>
    </source>
</evidence>
<feature type="region of interest" description="Disordered" evidence="1">
    <location>
        <begin position="33"/>
        <end position="70"/>
    </location>
</feature>
<feature type="transmembrane region" description="Helical" evidence="2">
    <location>
        <begin position="968"/>
        <end position="986"/>
    </location>
</feature>
<dbReference type="RefSeq" id="WP_060782668.1">
    <property type="nucleotide sequence ID" value="NZ_CP014135.1"/>
</dbReference>
<evidence type="ECO:0000313" key="3">
    <source>
        <dbReference type="EMBL" id="AMB85463.1"/>
    </source>
</evidence>
<dbReference type="InterPro" id="IPR031613">
    <property type="entry name" value="HrpK"/>
</dbReference>
<dbReference type="AlphaFoldDB" id="A0A0X1T079"/>
<keyword evidence="4" id="KW-1185">Reference proteome</keyword>
<reference evidence="3 4" key="1">
    <citation type="submission" date="2016-01" db="EMBL/GenBank/DDBJ databases">
        <authorList>
            <person name="McClelland M."/>
            <person name="Jain A."/>
            <person name="Saraogi P."/>
            <person name="Mendelson R."/>
            <person name="Westerman R."/>
            <person name="SanMiguel P."/>
            <person name="Csonka L."/>
        </authorList>
    </citation>
    <scope>NUCLEOTIDE SEQUENCE [LARGE SCALE GENOMIC DNA]</scope>
    <source>
        <strain evidence="3 4">NCPPB 2472</strain>
    </source>
</reference>
<keyword evidence="2" id="KW-1133">Transmembrane helix</keyword>
<dbReference type="EMBL" id="CP014135">
    <property type="protein sequence ID" value="AMB85463.1"/>
    <property type="molecule type" value="Genomic_DNA"/>
</dbReference>
<name>A0A0X1T079_PSEAA</name>
<dbReference type="KEGG" id="pagb:AWM79_09170"/>
<dbReference type="Proteomes" id="UP000063229">
    <property type="component" value="Chromosome"/>
</dbReference>
<feature type="transmembrane region" description="Helical" evidence="2">
    <location>
        <begin position="998"/>
        <end position="1028"/>
    </location>
</feature>
<evidence type="ECO:0000256" key="1">
    <source>
        <dbReference type="SAM" id="MobiDB-lite"/>
    </source>
</evidence>
<keyword evidence="2" id="KW-0472">Membrane</keyword>
<proteinExistence type="predicted"/>
<sequence length="1072" mass="112095">MTAIRNATAPIDRKVDSAQKKFEIALAQAGDRPIFDPSKIRGASLPEPFQNIQPPKDGSITYTPRDGDKPVTVKEKDDPDLYKQVLNQYQRDQKNGAHEAGIIQSQKDGYVPAESSTVAPGLGNYKGIGAVDEVGPGLIRYETLSGEKVVVSQKDNPTLFTQVSQDREKQLAINQSEAEGYRLAAPNETFDGMRLVGAPEEIGPGLIRYETDSGQKIIAAKDIAPEIYNQAVNEYKGLSGAPGTSDNSWIDGSSHAAGAKDWDKITGNTGAQPTQEELDLNRPIAASEMISENWDAWGLHDTPIDFANPPTTLPPEAQAALKYVASSPSLMAALDSGGRGKADGVITHSDVDHFIHNAKDDLSAATKSYTAFLGGNPDELAKANAKPAAILMANNSLVASAGPNMTPGSSDQRENKGEIHIDNLTGLASDPGLSSELTSAADLWSHPGMMRSLDLGGDDPVLYHEDKIIVRDNIGAWMEKQAPKTDSDTLIFLDGAAVRDAVADVDTSKLNADVLQHPENYDGKTKAAVLTQLTDAQTRLTISDYKDNHTGLLDKYTSPNKGLNPNEDKIKGQLQDAIHTLMADNDVQAFMQNKRGPALQNIVSSDPNLKIALQSYKATQLDTGNVLNTNLDAKDADDKPVPPGTALQNAANDITIANLALGGDGKVDLHAIAEKSGQMDNLYNTYKNDFVSGQAFKDMLASGTDPVAAASSFTASASAFKAFLGPNATSGDAQILQVNFNEALSEALVNSADSNSLNITLGDANGNFDEAKVTAALNSAAEADPQLFTAADGSKIDPSQVISMMRSVWDIGRQNDKIIDVLPKAIDGLKLGNVTDAYKQGLMHIGSGILAGGVLIARSATGSNTPIADANRVSAGLQFAGLLMEGGTKYAKEFGFGTSWDINKNVGEGIGAFPTSELTGKGPLSADAIAKLSSVSKIVGGAGSFIGGIVGIVGGVDGLAHGEPLSGAFNLAGGILGTGAATASLIEGGAGLFGFSDIAAVAGSLSGVLGIGGAIVGGIASAFLPFALADARGKEQEKFYGEMVPILKQYDLTGGPEQPGDYPEDPIPAINT</sequence>
<accession>A0A0X1T079</accession>
<organism evidence="3 4">
    <name type="scientific">Pseudomonas agarici</name>
    <dbReference type="NCBI Taxonomy" id="46677"/>
    <lineage>
        <taxon>Bacteria</taxon>
        <taxon>Pseudomonadati</taxon>
        <taxon>Pseudomonadota</taxon>
        <taxon>Gammaproteobacteria</taxon>
        <taxon>Pseudomonadales</taxon>
        <taxon>Pseudomonadaceae</taxon>
        <taxon>Pseudomonas</taxon>
    </lineage>
</organism>
<gene>
    <name evidence="3" type="ORF">AWM79_09170</name>
</gene>